<gene>
    <name evidence="2" type="ORF">LIER_09446</name>
</gene>
<dbReference type="InterPro" id="IPR013103">
    <property type="entry name" value="RVT_2"/>
</dbReference>
<proteinExistence type="predicted"/>
<reference evidence="2 3" key="1">
    <citation type="submission" date="2024-01" db="EMBL/GenBank/DDBJ databases">
        <title>The complete chloroplast genome sequence of Lithospermum erythrorhizon: insights into the phylogenetic relationship among Boraginaceae species and the maternal lineages of purple gromwells.</title>
        <authorList>
            <person name="Okada T."/>
            <person name="Watanabe K."/>
        </authorList>
    </citation>
    <scope>NUCLEOTIDE SEQUENCE [LARGE SCALE GENOMIC DNA]</scope>
</reference>
<comment type="caution">
    <text evidence="2">The sequence shown here is derived from an EMBL/GenBank/DDBJ whole genome shotgun (WGS) entry which is preliminary data.</text>
</comment>
<organism evidence="2 3">
    <name type="scientific">Lithospermum erythrorhizon</name>
    <name type="common">Purple gromwell</name>
    <name type="synonym">Lithospermum officinale var. erythrorhizon</name>
    <dbReference type="NCBI Taxonomy" id="34254"/>
    <lineage>
        <taxon>Eukaryota</taxon>
        <taxon>Viridiplantae</taxon>
        <taxon>Streptophyta</taxon>
        <taxon>Embryophyta</taxon>
        <taxon>Tracheophyta</taxon>
        <taxon>Spermatophyta</taxon>
        <taxon>Magnoliopsida</taxon>
        <taxon>eudicotyledons</taxon>
        <taxon>Gunneridae</taxon>
        <taxon>Pentapetalae</taxon>
        <taxon>asterids</taxon>
        <taxon>lamiids</taxon>
        <taxon>Boraginales</taxon>
        <taxon>Boraginaceae</taxon>
        <taxon>Boraginoideae</taxon>
        <taxon>Lithospermeae</taxon>
        <taxon>Lithospermum</taxon>
    </lineage>
</organism>
<sequence length="254" mass="27980">MLLHGDLHETVYMYQPAGFRDPVHPDYVCKLRKSLYGLKQAPRAWSIMSSLNAEFAMTDLGCLNYFLSIVVTHHTGGLFLSQKQYVEAIVARAGMASCNPTSTPIDTKSKLSSTSGTPLEDPSLFRSLAGALQYLTFTRLDISYAIGQVALIRENPSLVFVFSSVTILSPSLPNNRLLYPGRVLKLSIVGWPMSSPKLVGYATYYWNFIIPCKKLLLCIVAISVLSTCLRIQFSTSGRSTLSIRPPPATTVGVY</sequence>
<dbReference type="EMBL" id="BAABME010001608">
    <property type="protein sequence ID" value="GAA0150520.1"/>
    <property type="molecule type" value="Genomic_DNA"/>
</dbReference>
<evidence type="ECO:0000313" key="2">
    <source>
        <dbReference type="EMBL" id="GAA0150520.1"/>
    </source>
</evidence>
<protein>
    <recommendedName>
        <fullName evidence="1">Reverse transcriptase Ty1/copia-type domain-containing protein</fullName>
    </recommendedName>
</protein>
<dbReference type="Proteomes" id="UP001454036">
    <property type="component" value="Unassembled WGS sequence"/>
</dbReference>
<name>A0AAV3PFT6_LITER</name>
<dbReference type="AlphaFoldDB" id="A0AAV3PFT6"/>
<evidence type="ECO:0000313" key="3">
    <source>
        <dbReference type="Proteomes" id="UP001454036"/>
    </source>
</evidence>
<keyword evidence="3" id="KW-1185">Reference proteome</keyword>
<evidence type="ECO:0000259" key="1">
    <source>
        <dbReference type="Pfam" id="PF07727"/>
    </source>
</evidence>
<accession>A0AAV3PFT6</accession>
<dbReference type="Pfam" id="PF07727">
    <property type="entry name" value="RVT_2"/>
    <property type="match status" value="2"/>
</dbReference>
<feature type="domain" description="Reverse transcriptase Ty1/copia-type" evidence="1">
    <location>
        <begin position="3"/>
        <end position="46"/>
    </location>
</feature>
<feature type="domain" description="Reverse transcriptase Ty1/copia-type" evidence="1">
    <location>
        <begin position="49"/>
        <end position="105"/>
    </location>
</feature>